<dbReference type="Proteomes" id="UP000054324">
    <property type="component" value="Unassembled WGS sequence"/>
</dbReference>
<dbReference type="EMBL" id="KL601987">
    <property type="protein sequence ID" value="KER18388.1"/>
    <property type="molecule type" value="Genomic_DNA"/>
</dbReference>
<dbReference type="GeneID" id="20326456"/>
<organism evidence="1 2">
    <name type="scientific">Opisthorchis viverrini</name>
    <name type="common">Southeast Asian liver fluke</name>
    <dbReference type="NCBI Taxonomy" id="6198"/>
    <lineage>
        <taxon>Eukaryota</taxon>
        <taxon>Metazoa</taxon>
        <taxon>Spiralia</taxon>
        <taxon>Lophotrochozoa</taxon>
        <taxon>Platyhelminthes</taxon>
        <taxon>Trematoda</taxon>
        <taxon>Digenea</taxon>
        <taxon>Opisthorchiida</taxon>
        <taxon>Opisthorchiata</taxon>
        <taxon>Opisthorchiidae</taxon>
        <taxon>Opisthorchis</taxon>
    </lineage>
</organism>
<keyword evidence="2" id="KW-1185">Reference proteome</keyword>
<protein>
    <submittedName>
        <fullName evidence="1">Uncharacterized protein</fullName>
    </submittedName>
</protein>
<proteinExistence type="predicted"/>
<evidence type="ECO:0000313" key="1">
    <source>
        <dbReference type="EMBL" id="KER18388.1"/>
    </source>
</evidence>
<accession>A0A074YUK6</accession>
<name>A0A074YUK6_OPIVI</name>
<gene>
    <name evidence="1" type="ORF">T265_12288</name>
</gene>
<sequence length="89" mass="9832">MQRDAARLDFAAKQLDSVGFKHRVEFFYQGKGSRKQLTIENTTVLRASELNVVARKSPFSGLQSDDNLGPVLASTGISEITSSRIHHTV</sequence>
<dbReference type="CTD" id="20326456"/>
<evidence type="ECO:0000313" key="2">
    <source>
        <dbReference type="Proteomes" id="UP000054324"/>
    </source>
</evidence>
<dbReference type="KEGG" id="ovi:T265_12288"/>
<dbReference type="RefSeq" id="XP_009177865.1">
    <property type="nucleotide sequence ID" value="XM_009179601.1"/>
</dbReference>
<reference evidence="1 2" key="1">
    <citation type="submission" date="2013-11" db="EMBL/GenBank/DDBJ databases">
        <title>Opisthorchis viverrini - life in the bile duct.</title>
        <authorList>
            <person name="Young N.D."/>
            <person name="Nagarajan N."/>
            <person name="Lin S.J."/>
            <person name="Korhonen P.K."/>
            <person name="Jex A.R."/>
            <person name="Hall R.S."/>
            <person name="Safavi-Hemami H."/>
            <person name="Kaewkong W."/>
            <person name="Bertrand D."/>
            <person name="Gao S."/>
            <person name="Seet Q."/>
            <person name="Wongkham S."/>
            <person name="Teh B.T."/>
            <person name="Wongkham C."/>
            <person name="Intapan P.M."/>
            <person name="Maleewong W."/>
            <person name="Yang X."/>
            <person name="Hu M."/>
            <person name="Wang Z."/>
            <person name="Hofmann A."/>
            <person name="Sternberg P.W."/>
            <person name="Tan P."/>
            <person name="Wang J."/>
            <person name="Gasser R.B."/>
        </authorList>
    </citation>
    <scope>NUCLEOTIDE SEQUENCE [LARGE SCALE GENOMIC DNA]</scope>
</reference>
<dbReference type="AlphaFoldDB" id="A0A074YUK6"/>